<dbReference type="InterPro" id="IPR006143">
    <property type="entry name" value="RND_pump_MFP"/>
</dbReference>
<keyword evidence="3" id="KW-0175">Coiled coil</keyword>
<feature type="coiled-coil region" evidence="3">
    <location>
        <begin position="126"/>
        <end position="177"/>
    </location>
</feature>
<evidence type="ECO:0000256" key="1">
    <source>
        <dbReference type="ARBA" id="ARBA00009477"/>
    </source>
</evidence>
<dbReference type="PROSITE" id="PS51257">
    <property type="entry name" value="PROKAR_LIPOPROTEIN"/>
    <property type="match status" value="1"/>
</dbReference>
<protein>
    <recommendedName>
        <fullName evidence="4">CzcB-like C-terminal circularly permuted SH3-like domain-containing protein</fullName>
    </recommendedName>
</protein>
<feature type="domain" description="CzcB-like C-terminal circularly permuted SH3-like" evidence="4">
    <location>
        <begin position="305"/>
        <end position="366"/>
    </location>
</feature>
<comment type="caution">
    <text evidence="5">The sequence shown here is derived from an EMBL/GenBank/DDBJ whole genome shotgun (WGS) entry which is preliminary data.</text>
</comment>
<evidence type="ECO:0000313" key="5">
    <source>
        <dbReference type="EMBL" id="OKZ10500.1"/>
    </source>
</evidence>
<proteinExistence type="inferred from homology"/>
<dbReference type="EMBL" id="MNQR01000019">
    <property type="protein sequence ID" value="OKZ10500.1"/>
    <property type="molecule type" value="Genomic_DNA"/>
</dbReference>
<dbReference type="GO" id="GO:0015679">
    <property type="term" value="P:plasma membrane copper ion transport"/>
    <property type="evidence" value="ECO:0007669"/>
    <property type="project" value="TreeGrafter"/>
</dbReference>
<gene>
    <name evidence="5" type="ORF">BHV76_06375</name>
</gene>
<evidence type="ECO:0000256" key="2">
    <source>
        <dbReference type="ARBA" id="ARBA00022448"/>
    </source>
</evidence>
<dbReference type="PANTHER" id="PTHR30097:SF4">
    <property type="entry name" value="SLR6042 PROTEIN"/>
    <property type="match status" value="1"/>
</dbReference>
<evidence type="ECO:0000256" key="3">
    <source>
        <dbReference type="SAM" id="Coils"/>
    </source>
</evidence>
<name>A0A854C118_9BACT</name>
<dbReference type="SUPFAM" id="SSF111369">
    <property type="entry name" value="HlyD-like secretion proteins"/>
    <property type="match status" value="1"/>
</dbReference>
<dbReference type="GO" id="GO:0060003">
    <property type="term" value="P:copper ion export"/>
    <property type="evidence" value="ECO:0007669"/>
    <property type="project" value="TreeGrafter"/>
</dbReference>
<dbReference type="Proteomes" id="UP000186685">
    <property type="component" value="Unassembled WGS sequence"/>
</dbReference>
<dbReference type="NCBIfam" id="TIGR01730">
    <property type="entry name" value="RND_mfp"/>
    <property type="match status" value="1"/>
</dbReference>
<dbReference type="InterPro" id="IPR051909">
    <property type="entry name" value="MFP_Cation_Efflux"/>
</dbReference>
<dbReference type="Gene3D" id="1.10.287.470">
    <property type="entry name" value="Helix hairpin bin"/>
    <property type="match status" value="1"/>
</dbReference>
<dbReference type="GO" id="GO:0022857">
    <property type="term" value="F:transmembrane transporter activity"/>
    <property type="evidence" value="ECO:0007669"/>
    <property type="project" value="InterPro"/>
</dbReference>
<accession>A0A854C118</accession>
<dbReference type="InterPro" id="IPR058649">
    <property type="entry name" value="CzcB_C"/>
</dbReference>
<evidence type="ECO:0000313" key="6">
    <source>
        <dbReference type="Proteomes" id="UP000186685"/>
    </source>
</evidence>
<dbReference type="Gene3D" id="2.40.420.20">
    <property type="match status" value="1"/>
</dbReference>
<dbReference type="GO" id="GO:0016020">
    <property type="term" value="C:membrane"/>
    <property type="evidence" value="ECO:0007669"/>
    <property type="project" value="InterPro"/>
</dbReference>
<dbReference type="Gene3D" id="2.40.30.170">
    <property type="match status" value="1"/>
</dbReference>
<dbReference type="AlphaFoldDB" id="A0A854C118"/>
<reference evidence="5 6" key="1">
    <citation type="journal article" date="2016" name="Nat. Biotechnol.">
        <title>Measurement of bacterial replication rates in microbial communities.</title>
        <authorList>
            <person name="Brown C.T."/>
            <person name="Olm M.R."/>
            <person name="Thomas B.C."/>
            <person name="Banfield J.F."/>
        </authorList>
    </citation>
    <scope>NUCLEOTIDE SEQUENCE [LARGE SCALE GENOMIC DNA]</scope>
    <source>
        <strain evidence="5">45_130</strain>
    </source>
</reference>
<dbReference type="Pfam" id="PF25975">
    <property type="entry name" value="CzcB_C"/>
    <property type="match status" value="1"/>
</dbReference>
<organism evidence="5 6">
    <name type="scientific">Phocaeicola plebeius</name>
    <dbReference type="NCBI Taxonomy" id="310297"/>
    <lineage>
        <taxon>Bacteria</taxon>
        <taxon>Pseudomonadati</taxon>
        <taxon>Bacteroidota</taxon>
        <taxon>Bacteroidia</taxon>
        <taxon>Bacteroidales</taxon>
        <taxon>Bacteroidaceae</taxon>
        <taxon>Phocaeicola</taxon>
    </lineage>
</organism>
<comment type="similarity">
    <text evidence="1">Belongs to the membrane fusion protein (MFP) (TC 8.A.1) family.</text>
</comment>
<evidence type="ECO:0000259" key="4">
    <source>
        <dbReference type="Pfam" id="PF25975"/>
    </source>
</evidence>
<keyword evidence="2" id="KW-0813">Transport</keyword>
<dbReference type="PANTHER" id="PTHR30097">
    <property type="entry name" value="CATION EFFLUX SYSTEM PROTEIN CUSB"/>
    <property type="match status" value="1"/>
</dbReference>
<dbReference type="GO" id="GO:0030313">
    <property type="term" value="C:cell envelope"/>
    <property type="evidence" value="ECO:0007669"/>
    <property type="project" value="TreeGrafter"/>
</dbReference>
<sequence>MKAKVFFLLATAVLFATTSCKHTHSEDEHSAEEHESHKHENEIIFTQAQSKACGLKTETVKPSTFSEILHVSGQIMPAPGDEATVTATSDGIVNLNAKLAVPGATVSKGSMIAIVSAKNLASGDPITKARIAYKTAKKEFERAEKLVKDKIISDKEYELLRSQYEEALTNYKAQSNNHTSSGIGVQSPLSGFIKNILVAEGDYVSTGQAIATVSQNRRLVLRADVPEKEASKRHDIADANFILSSDSKRIYNVKALNGRLVSYGKNIDAQSFFIPVTFEIDNTEDLIPGAYADIYLTGRQLTDVISLPKEAITEEQGLYFVYLQIGKEVFKKQEVTIGSTDGKRTEILSGLKAGDKAVVSGAYQVKLASLSGAIPEGHSHSH</sequence>